<dbReference type="InterPro" id="IPR011100">
    <property type="entry name" value="Glyco_hydro_67_cat"/>
</dbReference>
<reference evidence="14 15" key="1">
    <citation type="submission" date="2020-04" db="EMBL/GenBank/DDBJ databases">
        <title>Bacillus sp. UniB3 isolated from commercial digestive syrup.</title>
        <authorList>
            <person name="Thorat V."/>
            <person name="Kirdat K."/>
            <person name="Tiwarekar B."/>
            <person name="Yadav A."/>
        </authorList>
    </citation>
    <scope>NUCLEOTIDE SEQUENCE [LARGE SCALE GENOMIC DNA]</scope>
    <source>
        <strain evidence="14 15">UniB3</strain>
    </source>
</reference>
<evidence type="ECO:0000256" key="10">
    <source>
        <dbReference type="RuleBase" id="RU361198"/>
    </source>
</evidence>
<evidence type="ECO:0000313" key="15">
    <source>
        <dbReference type="Proteomes" id="UP000588491"/>
    </source>
</evidence>
<keyword evidence="5 8" id="KW-0326">Glycosidase</keyword>
<comment type="subunit">
    <text evidence="10">Homodimer.</text>
</comment>
<dbReference type="InterPro" id="IPR005154">
    <property type="entry name" value="Glyco_hydro_67_aGlcAse_N"/>
</dbReference>
<dbReference type="Pfam" id="PF07477">
    <property type="entry name" value="Glyco_hydro_67C"/>
    <property type="match status" value="1"/>
</dbReference>
<evidence type="ECO:0000256" key="7">
    <source>
        <dbReference type="ARBA" id="ARBA00052795"/>
    </source>
</evidence>
<dbReference type="EC" id="3.2.1.131" evidence="10"/>
<evidence type="ECO:0000259" key="13">
    <source>
        <dbReference type="Pfam" id="PF07488"/>
    </source>
</evidence>
<feature type="domain" description="Glycosyl hydrolase family 67 catalytic" evidence="13">
    <location>
        <begin position="130"/>
        <end position="457"/>
    </location>
</feature>
<evidence type="ECO:0000256" key="2">
    <source>
        <dbReference type="ARBA" id="ARBA00022651"/>
    </source>
</evidence>
<dbReference type="PANTHER" id="PTHR39207">
    <property type="entry name" value="ALPHA-GLUCURONIDASE A"/>
    <property type="match status" value="1"/>
</dbReference>
<feature type="active site" description="Proton donor" evidence="9">
    <location>
        <position position="290"/>
    </location>
</feature>
<gene>
    <name evidence="14" type="ORF">HHU08_17485</name>
</gene>
<dbReference type="InterPro" id="IPR011395">
    <property type="entry name" value="Glyco_hydro_67_aGlcAse"/>
</dbReference>
<comment type="caution">
    <text evidence="14">The sequence shown here is derived from an EMBL/GenBank/DDBJ whole genome shotgun (WGS) entry which is preliminary data.</text>
</comment>
<dbReference type="Gene3D" id="3.90.1330.10">
    <property type="entry name" value="Alpha-glucuronidase, C-terminal domain"/>
    <property type="match status" value="1"/>
</dbReference>
<dbReference type="FunFam" id="3.20.20.80:FF:000096">
    <property type="entry name" value="Xylan alpha-1,2-glucuronidase"/>
    <property type="match status" value="1"/>
</dbReference>
<feature type="domain" description="Alpha glucuronidase N-terminal" evidence="11">
    <location>
        <begin position="15"/>
        <end position="126"/>
    </location>
</feature>
<evidence type="ECO:0000313" key="14">
    <source>
        <dbReference type="EMBL" id="NMO78775.1"/>
    </source>
</evidence>
<evidence type="ECO:0000256" key="8">
    <source>
        <dbReference type="PIRNR" id="PIRNR029900"/>
    </source>
</evidence>
<dbReference type="Gene3D" id="3.20.20.80">
    <property type="entry name" value="Glycosidases"/>
    <property type="match status" value="1"/>
</dbReference>
<dbReference type="InterPro" id="IPR011099">
    <property type="entry name" value="Glyco_hydro_67_C"/>
</dbReference>
<organism evidence="14 15">
    <name type="scientific">Niallia alba</name>
    <dbReference type="NCBI Taxonomy" id="2729105"/>
    <lineage>
        <taxon>Bacteria</taxon>
        <taxon>Bacillati</taxon>
        <taxon>Bacillota</taxon>
        <taxon>Bacilli</taxon>
        <taxon>Bacillales</taxon>
        <taxon>Bacillaceae</taxon>
        <taxon>Niallia</taxon>
    </lineage>
</organism>
<comment type="catalytic activity">
    <reaction evidence="7 10">
        <text>Hydrolysis of (1-&gt;2)-alpha-D-(4-O-methyl)glucuronosyl links in the main chain of hardwood xylans.</text>
        <dbReference type="EC" id="3.2.1.131"/>
    </reaction>
</comment>
<dbReference type="Gene3D" id="3.30.379.10">
    <property type="entry name" value="Chitobiase/beta-hexosaminidase domain 2-like"/>
    <property type="match status" value="1"/>
</dbReference>
<keyword evidence="2 8" id="KW-0858">Xylan degradation</keyword>
<dbReference type="GO" id="GO:0005576">
    <property type="term" value="C:extracellular region"/>
    <property type="evidence" value="ECO:0007669"/>
    <property type="project" value="InterPro"/>
</dbReference>
<keyword evidence="3 8" id="KW-0378">Hydrolase</keyword>
<keyword evidence="15" id="KW-1185">Reference proteome</keyword>
<sequence>MTLVETLQKTDEYKCWLRYERKKDLANIEALKKIVVLEKTEIIKSAVEELKRGILSITGIEPEVIADREGNNSAIVLATVDSSNMTTLNRSLNNDGYMLQSFTKPKERIYLTGKTDKGVLYAAFHFLRILQTNRDYQQLDIIENPKTQLRMINHWDNMDGSIERGYAGHSIFFENNQFILDYGRIKDYARLMASIGINGISINNVNVHKAETNLITKELLPDVAKVANIFRQYGIRLFLSINYASTIEIGGLSTADPLDPQVREWWTKKTAEIYQYIEDFGGFVVKADSEHRPGPFTYNRNHADGANMLGEALLPFDGIVIWRCFVYDCLQDWRDRTTDRAKAAYDHFKPLDGQFLENVILQIKNGPMDFQVREPVSPLFGAMPETNQVLEFQITQEYTGQQKHLCYLIPQWKKVLDFDTYAKGEGSTVKKVVDGTLFHYKYSGISAVTNIGNESSWTGHILAQANLYGYGRLIWNPDLPEATITDEWVTQTFGKHPKILNTVKEMLADSWSIYEKYTAPLGVGWMVNPNHHYGPNVDGYEYSPWGTYHFADWKGIGVNRTKKDGTGYTEQYFPENFDMYESVETCPDELVLFFHHVPYTHVLKSGTTVIQHIYNTHFEGVEDVENLLESWISLNGFVDEKRYNDILQRLTIQLEHSKEWRDIINTYFYRKSGINDELNRVIY</sequence>
<dbReference type="AlphaFoldDB" id="A0A7Y0KAN2"/>
<protein>
    <recommendedName>
        <fullName evidence="10">Xylan alpha-1,2-glucuronidase</fullName>
        <ecNumber evidence="10">3.2.1.131</ecNumber>
    </recommendedName>
</protein>
<dbReference type="Pfam" id="PF03648">
    <property type="entry name" value="Glyco_hydro_67N"/>
    <property type="match status" value="1"/>
</dbReference>
<evidence type="ECO:0000256" key="9">
    <source>
        <dbReference type="PIRSR" id="PIRSR029900-1"/>
    </source>
</evidence>
<feature type="active site" description="Proton acceptor" evidence="9">
    <location>
        <position position="397"/>
    </location>
</feature>
<keyword evidence="4 10" id="KW-0119">Carbohydrate metabolism</keyword>
<evidence type="ECO:0000259" key="12">
    <source>
        <dbReference type="Pfam" id="PF07477"/>
    </source>
</evidence>
<evidence type="ECO:0000256" key="1">
    <source>
        <dbReference type="ARBA" id="ARBA00008833"/>
    </source>
</evidence>
<dbReference type="GO" id="GO:0046559">
    <property type="term" value="F:alpha-glucuronidase activity"/>
    <property type="evidence" value="ECO:0007669"/>
    <property type="project" value="InterPro"/>
</dbReference>
<keyword evidence="6 10" id="KW-0624">Polysaccharide degradation</keyword>
<evidence type="ECO:0000256" key="4">
    <source>
        <dbReference type="ARBA" id="ARBA00023277"/>
    </source>
</evidence>
<evidence type="ECO:0000256" key="5">
    <source>
        <dbReference type="ARBA" id="ARBA00023295"/>
    </source>
</evidence>
<dbReference type="PANTHER" id="PTHR39207:SF1">
    <property type="entry name" value="ALPHA-GLUCURONIDASE A"/>
    <property type="match status" value="1"/>
</dbReference>
<dbReference type="SUPFAM" id="SSF51445">
    <property type="entry name" value="(Trans)glycosidases"/>
    <property type="match status" value="1"/>
</dbReference>
<accession>A0A7Y0KAN2</accession>
<dbReference type="PIRSF" id="PIRSF029900">
    <property type="entry name" value="Alpha-glucuronds"/>
    <property type="match status" value="1"/>
</dbReference>
<evidence type="ECO:0000256" key="6">
    <source>
        <dbReference type="ARBA" id="ARBA00023326"/>
    </source>
</evidence>
<dbReference type="GO" id="GO:2000886">
    <property type="term" value="P:glucuronoxylan catabolic process"/>
    <property type="evidence" value="ECO:0007669"/>
    <property type="project" value="UniProtKB-ARBA"/>
</dbReference>
<comment type="similarity">
    <text evidence="1 8 10">Belongs to the glycosyl hydrolase 67 family.</text>
</comment>
<evidence type="ECO:0000256" key="3">
    <source>
        <dbReference type="ARBA" id="ARBA00022801"/>
    </source>
</evidence>
<dbReference type="EMBL" id="JABBPK010000001">
    <property type="protein sequence ID" value="NMO78775.1"/>
    <property type="molecule type" value="Genomic_DNA"/>
</dbReference>
<dbReference type="RefSeq" id="WP_169188958.1">
    <property type="nucleotide sequence ID" value="NZ_JABBPK010000001.1"/>
</dbReference>
<proteinExistence type="inferred from homology"/>
<dbReference type="InterPro" id="IPR037054">
    <property type="entry name" value="A-glucoronidase_C_sf"/>
</dbReference>
<feature type="domain" description="Glycosyl hydrolase family 67 C-terminal" evidence="12">
    <location>
        <begin position="458"/>
        <end position="680"/>
    </location>
</feature>
<dbReference type="Pfam" id="PF07488">
    <property type="entry name" value="Glyco_hydro_67M"/>
    <property type="match status" value="1"/>
</dbReference>
<dbReference type="Proteomes" id="UP000588491">
    <property type="component" value="Unassembled WGS sequence"/>
</dbReference>
<evidence type="ECO:0000259" key="11">
    <source>
        <dbReference type="Pfam" id="PF03648"/>
    </source>
</evidence>
<dbReference type="GO" id="GO:0033939">
    <property type="term" value="F:xylan alpha-1,2-glucuronosidase activity"/>
    <property type="evidence" value="ECO:0007669"/>
    <property type="project" value="UniProtKB-EC"/>
</dbReference>
<dbReference type="SUPFAM" id="SSF55545">
    <property type="entry name" value="beta-N-acetylhexosaminidase-like domain"/>
    <property type="match status" value="1"/>
</dbReference>
<dbReference type="InterPro" id="IPR017853">
    <property type="entry name" value="GH"/>
</dbReference>
<name>A0A7Y0KAN2_9BACI</name>
<feature type="active site" description="Proton acceptor" evidence="9">
    <location>
        <position position="369"/>
    </location>
</feature>
<dbReference type="InterPro" id="IPR029018">
    <property type="entry name" value="Hex-like_dom2"/>
</dbReference>